<gene>
    <name evidence="2" type="ORF">CRE_28653</name>
</gene>
<organism evidence="3">
    <name type="scientific">Caenorhabditis remanei</name>
    <name type="common">Caenorhabditis vulgaris</name>
    <dbReference type="NCBI Taxonomy" id="31234"/>
    <lineage>
        <taxon>Eukaryota</taxon>
        <taxon>Metazoa</taxon>
        <taxon>Ecdysozoa</taxon>
        <taxon>Nematoda</taxon>
        <taxon>Chromadorea</taxon>
        <taxon>Rhabditida</taxon>
        <taxon>Rhabditina</taxon>
        <taxon>Rhabditomorpha</taxon>
        <taxon>Rhabditoidea</taxon>
        <taxon>Rhabditidae</taxon>
        <taxon>Peloderinae</taxon>
        <taxon>Caenorhabditis</taxon>
    </lineage>
</organism>
<feature type="signal peptide" evidence="1">
    <location>
        <begin position="1"/>
        <end position="19"/>
    </location>
</feature>
<keyword evidence="1" id="KW-0732">Signal</keyword>
<dbReference type="AlphaFoldDB" id="E3MJU9"/>
<reference evidence="2" key="1">
    <citation type="submission" date="2007-07" db="EMBL/GenBank/DDBJ databases">
        <title>PCAP assembly of the Caenorhabditis remanei genome.</title>
        <authorList>
            <consortium name="The Caenorhabditis remanei Sequencing Consortium"/>
            <person name="Wilson R.K."/>
        </authorList>
    </citation>
    <scope>NUCLEOTIDE SEQUENCE [LARGE SCALE GENOMIC DNA]</scope>
    <source>
        <strain evidence="2">PB4641</strain>
    </source>
</reference>
<dbReference type="FunCoup" id="E3MJU9">
    <property type="interactions" value="129"/>
</dbReference>
<dbReference type="Proteomes" id="UP000008281">
    <property type="component" value="Unassembled WGS sequence"/>
</dbReference>
<evidence type="ECO:0000313" key="2">
    <source>
        <dbReference type="EMBL" id="EFP03884.1"/>
    </source>
</evidence>
<dbReference type="OrthoDB" id="5810105at2759"/>
<keyword evidence="3" id="KW-1185">Reference proteome</keyword>
<dbReference type="eggNOG" id="ENOG502T5X6">
    <property type="taxonomic scope" value="Eukaryota"/>
</dbReference>
<name>E3MJU9_CAERE</name>
<dbReference type="EMBL" id="DS268451">
    <property type="protein sequence ID" value="EFP03884.1"/>
    <property type="molecule type" value="Genomic_DNA"/>
</dbReference>
<protein>
    <submittedName>
        <fullName evidence="2">Uncharacterized protein</fullName>
    </submittedName>
</protein>
<evidence type="ECO:0000313" key="3">
    <source>
        <dbReference type="Proteomes" id="UP000008281"/>
    </source>
</evidence>
<feature type="chain" id="PRO_5003177197" evidence="1">
    <location>
        <begin position="20"/>
        <end position="105"/>
    </location>
</feature>
<proteinExistence type="predicted"/>
<accession>E3MJU9</accession>
<dbReference type="InParanoid" id="E3MJU9"/>
<sequence length="105" mass="12133">MNKLLICAVFVSFPYYCHSAILDELFDINDVENKACKDGCETENYRTCPDICVPEMAVLPYKQAKEMAERVRPPINPCMDIVSACNYETMDSYENLRTENPFLYI</sequence>
<dbReference type="HOGENOM" id="CLU_1929463_0_0_1"/>
<evidence type="ECO:0000256" key="1">
    <source>
        <dbReference type="SAM" id="SignalP"/>
    </source>
</evidence>